<evidence type="ECO:0000256" key="1">
    <source>
        <dbReference type="SAM" id="MobiDB-lite"/>
    </source>
</evidence>
<dbReference type="EMBL" id="JBHSON010000062">
    <property type="protein sequence ID" value="MFC5751039.1"/>
    <property type="molecule type" value="Genomic_DNA"/>
</dbReference>
<keyword evidence="3" id="KW-1185">Reference proteome</keyword>
<reference evidence="3" key="1">
    <citation type="journal article" date="2019" name="Int. J. Syst. Evol. Microbiol.">
        <title>The Global Catalogue of Microorganisms (GCM) 10K type strain sequencing project: providing services to taxonomists for standard genome sequencing and annotation.</title>
        <authorList>
            <consortium name="The Broad Institute Genomics Platform"/>
            <consortium name="The Broad Institute Genome Sequencing Center for Infectious Disease"/>
            <person name="Wu L."/>
            <person name="Ma J."/>
        </authorList>
    </citation>
    <scope>NUCLEOTIDE SEQUENCE [LARGE SCALE GENOMIC DNA]</scope>
    <source>
        <strain evidence="3">KCTC 42087</strain>
    </source>
</reference>
<dbReference type="RefSeq" id="WP_378286910.1">
    <property type="nucleotide sequence ID" value="NZ_JBHSON010000062.1"/>
</dbReference>
<proteinExistence type="predicted"/>
<protein>
    <recommendedName>
        <fullName evidence="4">DUF2397 family protein</fullName>
    </recommendedName>
</protein>
<evidence type="ECO:0000313" key="2">
    <source>
        <dbReference type="EMBL" id="MFC5751039.1"/>
    </source>
</evidence>
<accession>A0ABW1A6D4</accession>
<feature type="region of interest" description="Disordered" evidence="1">
    <location>
        <begin position="368"/>
        <end position="391"/>
    </location>
</feature>
<gene>
    <name evidence="2" type="ORF">ACFPZN_35930</name>
</gene>
<name>A0ABW1A6D4_9ACTN</name>
<dbReference type="Proteomes" id="UP001596074">
    <property type="component" value="Unassembled WGS sequence"/>
</dbReference>
<evidence type="ECO:0000313" key="3">
    <source>
        <dbReference type="Proteomes" id="UP001596074"/>
    </source>
</evidence>
<sequence length="492" mass="54444">MTGDVIEPGGSSDRSFSERVKALSLTRPLHELDERKGLVTWADARVYPMAELALHAIDIVAIAQDFETGAGHDRVIERLSEHARQIAPDRSANEWTAVARWVLNGLLNAQHIERGFTSSYGVTDEAGRHVRLDFRFRLLEEQRDERGGLVLRASNEALNVLVGALDTDVESAQIAAEVRLRNLIKRGRLQDAKLVAEQARIRTIQLGEEIRARLDATRRDVWSVDWMETMPGLLDEALEHVEERVVMERGIAAQITRTRDEADDPVLKRAAAELVDIVEDCVRRHTVLQRWLIGARVVFREEQDRQEFSGRPGGLGIDLYGGLLKPLMALSVAEAAEPVARFFAASSGPEASAPVHLTGLVRLLFDPPPERPRHAEPVPQPEFAPLPEPSGFSDAEWDAAERLLNLPGRVRRLSDLLAEAAESDLENLPDLVALLAQHAFAPEARSSVHRGDRALRLSVPTGTPLDVPGFGGDDLLVTSALIERNDERAGER</sequence>
<evidence type="ECO:0008006" key="4">
    <source>
        <dbReference type="Google" id="ProtNLM"/>
    </source>
</evidence>
<comment type="caution">
    <text evidence="2">The sequence shown here is derived from an EMBL/GenBank/DDBJ whole genome shotgun (WGS) entry which is preliminary data.</text>
</comment>
<feature type="compositionally biased region" description="Pro residues" evidence="1">
    <location>
        <begin position="378"/>
        <end position="388"/>
    </location>
</feature>
<organism evidence="2 3">
    <name type="scientific">Actinomadura rugatobispora</name>
    <dbReference type="NCBI Taxonomy" id="1994"/>
    <lineage>
        <taxon>Bacteria</taxon>
        <taxon>Bacillati</taxon>
        <taxon>Actinomycetota</taxon>
        <taxon>Actinomycetes</taxon>
        <taxon>Streptosporangiales</taxon>
        <taxon>Thermomonosporaceae</taxon>
        <taxon>Actinomadura</taxon>
    </lineage>
</organism>